<feature type="compositionally biased region" description="Basic and acidic residues" evidence="1">
    <location>
        <begin position="198"/>
        <end position="219"/>
    </location>
</feature>
<keyword evidence="3" id="KW-1185">Reference proteome</keyword>
<dbReference type="GO" id="GO:0003725">
    <property type="term" value="F:double-stranded RNA binding"/>
    <property type="evidence" value="ECO:0007669"/>
    <property type="project" value="TreeGrafter"/>
</dbReference>
<proteinExistence type="predicted"/>
<feature type="region of interest" description="Disordered" evidence="1">
    <location>
        <begin position="146"/>
        <end position="185"/>
    </location>
</feature>
<dbReference type="EMBL" id="UZAH01026961">
    <property type="protein sequence ID" value="VDO87197.1"/>
    <property type="molecule type" value="Genomic_DNA"/>
</dbReference>
<dbReference type="PANTHER" id="PTHR13482">
    <property type="entry name" value="MICRORNA PROCESSOR COMPLEX SUBUNIT DGCR8"/>
    <property type="match status" value="1"/>
</dbReference>
<feature type="compositionally biased region" description="Low complexity" evidence="1">
    <location>
        <begin position="150"/>
        <end position="164"/>
    </location>
</feature>
<dbReference type="InterPro" id="IPR040375">
    <property type="entry name" value="DGCR8"/>
</dbReference>
<gene>
    <name evidence="2" type="ORF">HPBE_LOCUS11031</name>
</gene>
<sequence length="315" mass="35913">MLNAARGTKKYVMPARDGYERVPDPRQYDKMSKIREKMPVTALLRSIKLCREVPSTKVELLGPMKTRVTMTVGDLTAEVIATGSKIGQQRAAQNLLKQLHPEVSTYGGLLRIYANPDEKEEQRETRKLQAELVQLQNQTKTLCDMKKSRGAAANSNSDSAKSLAVRARDKAERARERAEKLKEKSYEAKELAEKLSAKVEKAKRAADRAASKSDREKSRIRNAKLCKLTEQYKAAHRRSNKLRSLAEKAAKRYKSRLRKAEKPIEKKRARESGRNHRADANEAVLALLRKEMARIKERTLTRTYMYETKPAMKSD</sequence>
<dbReference type="GO" id="GO:0042802">
    <property type="term" value="F:identical protein binding"/>
    <property type="evidence" value="ECO:0007669"/>
    <property type="project" value="InterPro"/>
</dbReference>
<evidence type="ECO:0000313" key="2">
    <source>
        <dbReference type="EMBL" id="VDO87197.1"/>
    </source>
</evidence>
<accession>A0A3P7ZSR7</accession>
<dbReference type="GO" id="GO:0070877">
    <property type="term" value="C:microprocessor complex"/>
    <property type="evidence" value="ECO:0007669"/>
    <property type="project" value="InterPro"/>
</dbReference>
<dbReference type="GO" id="GO:0031053">
    <property type="term" value="P:primary miRNA processing"/>
    <property type="evidence" value="ECO:0007669"/>
    <property type="project" value="InterPro"/>
</dbReference>
<dbReference type="WBParaSite" id="HPBE_0001103001-mRNA-1">
    <property type="protein sequence ID" value="HPBE_0001103001-mRNA-1"/>
    <property type="gene ID" value="HPBE_0001103001"/>
</dbReference>
<feature type="region of interest" description="Disordered" evidence="1">
    <location>
        <begin position="198"/>
        <end position="220"/>
    </location>
</feature>
<evidence type="ECO:0000313" key="3">
    <source>
        <dbReference type="Proteomes" id="UP000050761"/>
    </source>
</evidence>
<dbReference type="GO" id="GO:0070878">
    <property type="term" value="F:primary miRNA binding"/>
    <property type="evidence" value="ECO:0007669"/>
    <property type="project" value="TreeGrafter"/>
</dbReference>
<reference evidence="2 3" key="1">
    <citation type="submission" date="2018-11" db="EMBL/GenBank/DDBJ databases">
        <authorList>
            <consortium name="Pathogen Informatics"/>
        </authorList>
    </citation>
    <scope>NUCLEOTIDE SEQUENCE [LARGE SCALE GENOMIC DNA]</scope>
</reference>
<evidence type="ECO:0000256" key="1">
    <source>
        <dbReference type="SAM" id="MobiDB-lite"/>
    </source>
</evidence>
<feature type="compositionally biased region" description="Basic and acidic residues" evidence="1">
    <location>
        <begin position="166"/>
        <end position="185"/>
    </location>
</feature>
<protein>
    <submittedName>
        <fullName evidence="4">DZF domain-containing protein</fullName>
    </submittedName>
</protein>
<feature type="region of interest" description="Disordered" evidence="1">
    <location>
        <begin position="252"/>
        <end position="277"/>
    </location>
</feature>
<dbReference type="AlphaFoldDB" id="A0A3P7ZSR7"/>
<dbReference type="Gene3D" id="3.30.160.20">
    <property type="match status" value="1"/>
</dbReference>
<dbReference type="PANTHER" id="PTHR13482:SF3">
    <property type="entry name" value="MICROPROCESSOR COMPLEX SUBUNIT DGCR8"/>
    <property type="match status" value="1"/>
</dbReference>
<feature type="compositionally biased region" description="Basic and acidic residues" evidence="1">
    <location>
        <begin position="258"/>
        <end position="277"/>
    </location>
</feature>
<dbReference type="OrthoDB" id="5872277at2759"/>
<organism evidence="2">
    <name type="scientific">Heligmosomoides polygyrus</name>
    <name type="common">Parasitic roundworm</name>
    <dbReference type="NCBI Taxonomy" id="6339"/>
    <lineage>
        <taxon>Eukaryota</taxon>
        <taxon>Metazoa</taxon>
        <taxon>Ecdysozoa</taxon>
        <taxon>Nematoda</taxon>
        <taxon>Chromadorea</taxon>
        <taxon>Rhabditida</taxon>
        <taxon>Rhabditina</taxon>
        <taxon>Rhabditomorpha</taxon>
        <taxon>Strongyloidea</taxon>
        <taxon>Heligmosomidae</taxon>
        <taxon>Heligmosomoides</taxon>
    </lineage>
</organism>
<evidence type="ECO:0000313" key="4">
    <source>
        <dbReference type="WBParaSite" id="HPBE_0001103001-mRNA-1"/>
    </source>
</evidence>
<dbReference type="Proteomes" id="UP000050761">
    <property type="component" value="Unassembled WGS sequence"/>
</dbReference>
<name>A0A3P7ZSR7_HELPZ</name>
<dbReference type="GO" id="GO:0020037">
    <property type="term" value="F:heme binding"/>
    <property type="evidence" value="ECO:0007669"/>
    <property type="project" value="InterPro"/>
</dbReference>
<reference evidence="4" key="2">
    <citation type="submission" date="2019-09" db="UniProtKB">
        <authorList>
            <consortium name="WormBaseParasite"/>
        </authorList>
    </citation>
    <scope>IDENTIFICATION</scope>
</reference>